<evidence type="ECO:0000313" key="8">
    <source>
        <dbReference type="Proteomes" id="UP000245905"/>
    </source>
</evidence>
<feature type="domain" description="HTH araC/xylS-type" evidence="4">
    <location>
        <begin position="252"/>
        <end position="349"/>
    </location>
</feature>
<protein>
    <submittedName>
        <fullName evidence="6">AraC family transcriptional regulator</fullName>
    </submittedName>
</protein>
<dbReference type="EMBL" id="JRFS01000008">
    <property type="protein sequence ID" value="PWE84428.1"/>
    <property type="molecule type" value="Genomic_DNA"/>
</dbReference>
<evidence type="ECO:0000256" key="3">
    <source>
        <dbReference type="ARBA" id="ARBA00023163"/>
    </source>
</evidence>
<dbReference type="InterPro" id="IPR018060">
    <property type="entry name" value="HTH_AraC"/>
</dbReference>
<dbReference type="PROSITE" id="PS01124">
    <property type="entry name" value="HTH_ARAC_FAMILY_2"/>
    <property type="match status" value="1"/>
</dbReference>
<dbReference type="EMBL" id="QSFB01000016">
    <property type="protein sequence ID" value="RHA11867.1"/>
    <property type="molecule type" value="Genomic_DNA"/>
</dbReference>
<evidence type="ECO:0000256" key="2">
    <source>
        <dbReference type="ARBA" id="ARBA00023125"/>
    </source>
</evidence>
<dbReference type="InterPro" id="IPR011051">
    <property type="entry name" value="RmlC_Cupin_sf"/>
</dbReference>
<dbReference type="GO" id="GO:0003700">
    <property type="term" value="F:DNA-binding transcription factor activity"/>
    <property type="evidence" value="ECO:0007669"/>
    <property type="project" value="InterPro"/>
</dbReference>
<dbReference type="Pfam" id="PF02311">
    <property type="entry name" value="AraC_binding"/>
    <property type="match status" value="1"/>
</dbReference>
<evidence type="ECO:0000313" key="6">
    <source>
        <dbReference type="EMBL" id="RHA11867.1"/>
    </source>
</evidence>
<dbReference type="AlphaFoldDB" id="A0A2U2EIX9"/>
<dbReference type="Proteomes" id="UP000286341">
    <property type="component" value="Unassembled WGS sequence"/>
</dbReference>
<evidence type="ECO:0000256" key="1">
    <source>
        <dbReference type="ARBA" id="ARBA00023015"/>
    </source>
</evidence>
<dbReference type="Proteomes" id="UP000285865">
    <property type="component" value="Unassembled WGS sequence"/>
</dbReference>
<dbReference type="InterPro" id="IPR003313">
    <property type="entry name" value="AraC-bd"/>
</dbReference>
<dbReference type="InterPro" id="IPR014710">
    <property type="entry name" value="RmlC-like_jellyroll"/>
</dbReference>
<dbReference type="SUPFAM" id="SSF46689">
    <property type="entry name" value="Homeodomain-like"/>
    <property type="match status" value="1"/>
</dbReference>
<evidence type="ECO:0000259" key="4">
    <source>
        <dbReference type="PROSITE" id="PS01124"/>
    </source>
</evidence>
<proteinExistence type="predicted"/>
<dbReference type="RefSeq" id="WP_109257478.1">
    <property type="nucleotide sequence ID" value="NZ_JRFS01000008.1"/>
</dbReference>
<evidence type="ECO:0000313" key="9">
    <source>
        <dbReference type="Proteomes" id="UP000285865"/>
    </source>
</evidence>
<dbReference type="PANTHER" id="PTHR43280">
    <property type="entry name" value="ARAC-FAMILY TRANSCRIPTIONAL REGULATOR"/>
    <property type="match status" value="1"/>
</dbReference>
<reference evidence="5 8" key="1">
    <citation type="submission" date="2014-09" db="EMBL/GenBank/DDBJ databases">
        <title>Butyrate-producing bacteria isolated from human gut.</title>
        <authorList>
            <person name="Zhang Q."/>
            <person name="Zhao L."/>
        </authorList>
    </citation>
    <scope>NUCLEOTIDE SEQUENCE [LARGE SCALE GENOMIC DNA]</scope>
    <source>
        <strain evidence="5 8">R22</strain>
    </source>
</reference>
<dbReference type="Gene3D" id="1.10.10.60">
    <property type="entry name" value="Homeodomain-like"/>
    <property type="match status" value="2"/>
</dbReference>
<organism evidence="5 8">
    <name type="scientific">Agathobacter rectalis</name>
    <dbReference type="NCBI Taxonomy" id="39491"/>
    <lineage>
        <taxon>Bacteria</taxon>
        <taxon>Bacillati</taxon>
        <taxon>Bacillota</taxon>
        <taxon>Clostridia</taxon>
        <taxon>Lachnospirales</taxon>
        <taxon>Lachnospiraceae</taxon>
        <taxon>Agathobacter</taxon>
    </lineage>
</organism>
<sequence>MFEQELEELHSLSEIDLIGKKYYLETGNYLSRQTVTRSMIKQFVQLGGLLAYMDDSTQYSDNIAELANATLKQESPFFNEESDVSITKSTRYFESFEHSHNYFEIQCVLHGSAEYTGETGTFSMIDGDMILVPANTVHGLRVDGDSTIVNVGIRRSTFEEAFQDILSGSLPISRYFRGALAGRRKDSLIFQGALDPFSLELLLMICHQQKTGTTDSGRISNHLVQSFLYYLADHSTEENIYDASEFSQDKIWEIRAYLSSNYRTVTLSSLASHFHFSESYLSRFISKSFRQSFSQMLQNIRLQKSCELLTNTTLSLSELCEQIGYSNQSYYIKIFHMAYGITPLQYRKRHRKQV</sequence>
<evidence type="ECO:0000313" key="5">
    <source>
        <dbReference type="EMBL" id="PWE84428.1"/>
    </source>
</evidence>
<gene>
    <name evidence="7" type="ORF">DW172_14865</name>
    <name evidence="6" type="ORF">DW948_11140</name>
    <name evidence="5" type="ORF">LD38_04540</name>
</gene>
<keyword evidence="3" id="KW-0804">Transcription</keyword>
<dbReference type="SUPFAM" id="SSF51182">
    <property type="entry name" value="RmlC-like cupins"/>
    <property type="match status" value="1"/>
</dbReference>
<dbReference type="PANTHER" id="PTHR43280:SF28">
    <property type="entry name" value="HTH-TYPE TRANSCRIPTIONAL ACTIVATOR RHAS"/>
    <property type="match status" value="1"/>
</dbReference>
<accession>A0A2U2EIX9</accession>
<dbReference type="SMART" id="SM00342">
    <property type="entry name" value="HTH_ARAC"/>
    <property type="match status" value="1"/>
</dbReference>
<dbReference type="Pfam" id="PF12833">
    <property type="entry name" value="HTH_18"/>
    <property type="match status" value="1"/>
</dbReference>
<evidence type="ECO:0000313" key="7">
    <source>
        <dbReference type="EMBL" id="RHI17664.1"/>
    </source>
</evidence>
<evidence type="ECO:0000313" key="10">
    <source>
        <dbReference type="Proteomes" id="UP000286341"/>
    </source>
</evidence>
<reference evidence="9 10" key="2">
    <citation type="submission" date="2018-08" db="EMBL/GenBank/DDBJ databases">
        <title>A genome reference for cultivated species of the human gut microbiota.</title>
        <authorList>
            <person name="Zou Y."/>
            <person name="Xue W."/>
            <person name="Luo G."/>
        </authorList>
    </citation>
    <scope>NUCLEOTIDE SEQUENCE [LARGE SCALE GENOMIC DNA]</scope>
    <source>
        <strain evidence="7 9">AM16-11</strain>
        <strain evidence="6 10">AM44-1AT</strain>
    </source>
</reference>
<keyword evidence="2" id="KW-0238">DNA-binding</keyword>
<dbReference type="Gene3D" id="2.60.120.10">
    <property type="entry name" value="Jelly Rolls"/>
    <property type="match status" value="1"/>
</dbReference>
<dbReference type="InterPro" id="IPR009057">
    <property type="entry name" value="Homeodomain-like_sf"/>
</dbReference>
<dbReference type="Proteomes" id="UP000245905">
    <property type="component" value="Unassembled WGS sequence"/>
</dbReference>
<dbReference type="GO" id="GO:0043565">
    <property type="term" value="F:sequence-specific DNA binding"/>
    <property type="evidence" value="ECO:0007669"/>
    <property type="project" value="InterPro"/>
</dbReference>
<comment type="caution">
    <text evidence="5">The sequence shown here is derived from an EMBL/GenBank/DDBJ whole genome shotgun (WGS) entry which is preliminary data.</text>
</comment>
<name>A0A2U2EIX9_9FIRM</name>
<dbReference type="EMBL" id="QRKN01000020">
    <property type="protein sequence ID" value="RHI17664.1"/>
    <property type="molecule type" value="Genomic_DNA"/>
</dbReference>
<keyword evidence="1" id="KW-0805">Transcription regulation</keyword>